<dbReference type="InterPro" id="IPR006566">
    <property type="entry name" value="FBD"/>
</dbReference>
<reference evidence="2 3" key="1">
    <citation type="submission" date="2024-02" db="EMBL/GenBank/DDBJ databases">
        <authorList>
            <person name="Vignale AGUSTIN F."/>
            <person name="Sosa J E."/>
            <person name="Modenutti C."/>
        </authorList>
    </citation>
    <scope>NUCLEOTIDE SEQUENCE [LARGE SCALE GENOMIC DNA]</scope>
</reference>
<dbReference type="Pfam" id="PF08387">
    <property type="entry name" value="FBD"/>
    <property type="match status" value="1"/>
</dbReference>
<proteinExistence type="predicted"/>
<dbReference type="AlphaFoldDB" id="A0ABC8RER2"/>
<keyword evidence="3" id="KW-1185">Reference proteome</keyword>
<evidence type="ECO:0000259" key="1">
    <source>
        <dbReference type="Pfam" id="PF08387"/>
    </source>
</evidence>
<dbReference type="Proteomes" id="UP001642360">
    <property type="component" value="Unassembled WGS sequence"/>
</dbReference>
<accession>A0ABC8RER2</accession>
<evidence type="ECO:0000313" key="2">
    <source>
        <dbReference type="EMBL" id="CAK9143461.1"/>
    </source>
</evidence>
<name>A0ABC8RER2_9AQUA</name>
<organism evidence="2 3">
    <name type="scientific">Ilex paraguariensis</name>
    <name type="common">yerba mate</name>
    <dbReference type="NCBI Taxonomy" id="185542"/>
    <lineage>
        <taxon>Eukaryota</taxon>
        <taxon>Viridiplantae</taxon>
        <taxon>Streptophyta</taxon>
        <taxon>Embryophyta</taxon>
        <taxon>Tracheophyta</taxon>
        <taxon>Spermatophyta</taxon>
        <taxon>Magnoliopsida</taxon>
        <taxon>eudicotyledons</taxon>
        <taxon>Gunneridae</taxon>
        <taxon>Pentapetalae</taxon>
        <taxon>asterids</taxon>
        <taxon>campanulids</taxon>
        <taxon>Aquifoliales</taxon>
        <taxon>Aquifoliaceae</taxon>
        <taxon>Ilex</taxon>
    </lineage>
</organism>
<protein>
    <recommendedName>
        <fullName evidence="1">FBD domain-containing protein</fullName>
    </recommendedName>
</protein>
<comment type="caution">
    <text evidence="2">The sequence shown here is derived from an EMBL/GenBank/DDBJ whole genome shotgun (WGS) entry which is preliminary data.</text>
</comment>
<gene>
    <name evidence="2" type="ORF">ILEXP_LOCUS11176</name>
</gene>
<evidence type="ECO:0000313" key="3">
    <source>
        <dbReference type="Proteomes" id="UP001642360"/>
    </source>
</evidence>
<sequence length="96" mass="10864">MVSIDKFGRLRLPNVRINVSKVVEFMGFVGRTNDVELVMYLLENAVSLEKMIIDVRDPLSVGKPLEFNETDKKQAARECGRQLKANLPFGAKLEII</sequence>
<dbReference type="EMBL" id="CAUOFW020001303">
    <property type="protein sequence ID" value="CAK9143461.1"/>
    <property type="molecule type" value="Genomic_DNA"/>
</dbReference>
<feature type="domain" description="FBD" evidence="1">
    <location>
        <begin position="21"/>
        <end position="53"/>
    </location>
</feature>